<gene>
    <name evidence="1" type="ORF">MP1_gp0232</name>
</gene>
<sequence length="43" mass="5107">MSISTMDLEEPMFIKMFNPPWNTQHKPKRGKNAEVILKPNEFM</sequence>
<keyword evidence="1" id="KW-0378">Hydrolase</keyword>
<dbReference type="InterPro" id="IPR053748">
    <property type="entry name" value="Host_DNA_Degrad_Endo"/>
</dbReference>
<evidence type="ECO:0000313" key="2">
    <source>
        <dbReference type="Proteomes" id="UP000203816"/>
    </source>
</evidence>
<dbReference type="EMBL" id="KX078569">
    <property type="protein sequence ID" value="ANM46663.1"/>
    <property type="molecule type" value="Genomic_DNA"/>
</dbReference>
<keyword evidence="1" id="KW-0255">Endonuclease</keyword>
<keyword evidence="1" id="KW-0540">Nuclease</keyword>
<organism evidence="1 2">
    <name type="scientific">Morganella phage vB_MmoM_MP1</name>
    <dbReference type="NCBI Taxonomy" id="1852628"/>
    <lineage>
        <taxon>Viruses</taxon>
        <taxon>Duplodnaviria</taxon>
        <taxon>Heunggongvirae</taxon>
        <taxon>Uroviricota</taxon>
        <taxon>Caudoviricetes</taxon>
        <taxon>Pantevenvirales</taxon>
        <taxon>Straboviridae</taxon>
        <taxon>Gualtarvirus</taxon>
        <taxon>Gualtarvirus mp1</taxon>
    </lineage>
</organism>
<proteinExistence type="predicted"/>
<protein>
    <submittedName>
        <fullName evidence="1">Endonuclease II</fullName>
    </submittedName>
</protein>
<keyword evidence="2" id="KW-1185">Reference proteome</keyword>
<reference evidence="1 2" key="1">
    <citation type="submission" date="2016-04" db="EMBL/GenBank/DDBJ databases">
        <title>Comparative genomics of Morganella phages MP1 and MP2 define new clades among the T4 and T7-like Viruses.</title>
        <authorList>
            <person name="Pinto G."/>
            <person name="Oliveira A."/>
            <person name="Malgorzata L."/>
            <person name="Kropinski A."/>
            <person name="Azeredo J."/>
        </authorList>
    </citation>
    <scope>NUCLEOTIDE SEQUENCE [LARGE SCALE GENOMIC DNA]</scope>
</reference>
<name>A0A192YB13_9CAUD</name>
<dbReference type="GO" id="GO:0004519">
    <property type="term" value="F:endonuclease activity"/>
    <property type="evidence" value="ECO:0007669"/>
    <property type="project" value="UniProtKB-KW"/>
</dbReference>
<evidence type="ECO:0000313" key="1">
    <source>
        <dbReference type="EMBL" id="ANM46663.1"/>
    </source>
</evidence>
<dbReference type="Proteomes" id="UP000203816">
    <property type="component" value="Segment"/>
</dbReference>
<dbReference type="GeneID" id="29059246"/>
<dbReference type="Gene3D" id="3.40.1440.40">
    <property type="match status" value="1"/>
</dbReference>
<accession>A0A192YB13</accession>
<dbReference type="KEGG" id="vg:29059246"/>
<dbReference type="RefSeq" id="YP_009280090.1">
    <property type="nucleotide sequence ID" value="NC_031020.1"/>
</dbReference>